<dbReference type="RefSeq" id="WP_220040729.1">
    <property type="nucleotide sequence ID" value="NZ_PYBW01000175.1"/>
</dbReference>
<proteinExistence type="predicted"/>
<dbReference type="SUPFAM" id="SSF48452">
    <property type="entry name" value="TPR-like"/>
    <property type="match status" value="1"/>
</dbReference>
<evidence type="ECO:0000313" key="6">
    <source>
        <dbReference type="EMBL" id="PYC66459.1"/>
    </source>
</evidence>
<evidence type="ECO:0000313" key="7">
    <source>
        <dbReference type="Proteomes" id="UP000248039"/>
    </source>
</evidence>
<accession>A0A2V4N066</accession>
<dbReference type="GO" id="GO:0003677">
    <property type="term" value="F:DNA binding"/>
    <property type="evidence" value="ECO:0007669"/>
    <property type="project" value="TreeGrafter"/>
</dbReference>
<dbReference type="InterPro" id="IPR011990">
    <property type="entry name" value="TPR-like_helical_dom_sf"/>
</dbReference>
<dbReference type="Gene3D" id="1.25.40.10">
    <property type="entry name" value="Tetratricopeptide repeat domain"/>
    <property type="match status" value="1"/>
</dbReference>
<dbReference type="InterPro" id="IPR036388">
    <property type="entry name" value="WH-like_DNA-bd_sf"/>
</dbReference>
<dbReference type="GO" id="GO:0006355">
    <property type="term" value="P:regulation of DNA-templated transcription"/>
    <property type="evidence" value="ECO:0007669"/>
    <property type="project" value="TreeGrafter"/>
</dbReference>
<gene>
    <name evidence="6" type="ORF">C7C46_31425</name>
</gene>
<feature type="domain" description="Bacterial transcriptional activator" evidence="5">
    <location>
        <begin position="328"/>
        <end position="465"/>
    </location>
</feature>
<dbReference type="Pfam" id="PF03704">
    <property type="entry name" value="BTAD"/>
    <property type="match status" value="1"/>
</dbReference>
<keyword evidence="7" id="KW-1185">Reference proteome</keyword>
<name>A0A2V4N066_9ACTN</name>
<feature type="compositionally biased region" description="Basic and acidic residues" evidence="4">
    <location>
        <begin position="169"/>
        <end position="182"/>
    </location>
</feature>
<feature type="region of interest" description="Disordered" evidence="4">
    <location>
        <begin position="165"/>
        <end position="210"/>
    </location>
</feature>
<keyword evidence="3" id="KW-0804">Transcription</keyword>
<dbReference type="Proteomes" id="UP000248039">
    <property type="component" value="Unassembled WGS sequence"/>
</dbReference>
<evidence type="ECO:0000256" key="2">
    <source>
        <dbReference type="ARBA" id="ARBA00023015"/>
    </source>
</evidence>
<dbReference type="GO" id="GO:0000160">
    <property type="term" value="P:phosphorelay signal transduction system"/>
    <property type="evidence" value="ECO:0007669"/>
    <property type="project" value="UniProtKB-KW"/>
</dbReference>
<feature type="region of interest" description="Disordered" evidence="4">
    <location>
        <begin position="470"/>
        <end position="495"/>
    </location>
</feature>
<dbReference type="SMART" id="SM01043">
    <property type="entry name" value="BTAD"/>
    <property type="match status" value="1"/>
</dbReference>
<dbReference type="PANTHER" id="PTHR35807:SF1">
    <property type="entry name" value="TRANSCRIPTIONAL REGULATOR REDD"/>
    <property type="match status" value="1"/>
</dbReference>
<evidence type="ECO:0000256" key="3">
    <source>
        <dbReference type="ARBA" id="ARBA00023163"/>
    </source>
</evidence>
<dbReference type="Gene3D" id="1.10.10.10">
    <property type="entry name" value="Winged helix-like DNA-binding domain superfamily/Winged helix DNA-binding domain"/>
    <property type="match status" value="1"/>
</dbReference>
<dbReference type="InterPro" id="IPR051677">
    <property type="entry name" value="AfsR-DnrI-RedD_regulator"/>
</dbReference>
<comment type="caution">
    <text evidence="6">The sequence shown here is derived from an EMBL/GenBank/DDBJ whole genome shotgun (WGS) entry which is preliminary data.</text>
</comment>
<sequence>FLLNAYLEEELVRRTRRQHEDPASADEPPLAPLILLTRHVPRHHHRLRALLQAGRHLGLGAIVLTDASPSPADMLSYHIGANGRATKNNARDEEPLRFFHLPTSSAEVLLRLIRDKDDLHSAKAPPVEEGSSSPVVPGEISPSISVAVGKSLRPIENCTSIEDDGSEFLSHESGSEAAREESGNIEEAVPSEADAAQEPEDPPARPQTVEAVDPEHAARAAVAPRPVTVGLLGPLTVNVRGQLITRGLTGYSGELLAYLASRPSGSARDAVLDAIWPEKDPTTSGIEAFNTAKKSVRNALRTELGTTSVNVFLHGSGLWRLDPALIKVDLEDFHAAVRSAGAASEPTERLAAHRRVIELYHGELCEGMDHPWLVAMREETRRSVLNALGALASSAVDPEETLGLLERSLEHDPYNEQLHLRLARQHTALGRTEAVRRTQERLRRRLAEIDERPTSTTTRAFQELLNPYPAPARVVPSRPAARRPNLAPRSLPSRP</sequence>
<keyword evidence="2" id="KW-0805">Transcription regulation</keyword>
<dbReference type="PANTHER" id="PTHR35807">
    <property type="entry name" value="TRANSCRIPTIONAL REGULATOR REDD-RELATED"/>
    <property type="match status" value="1"/>
</dbReference>
<evidence type="ECO:0000256" key="4">
    <source>
        <dbReference type="SAM" id="MobiDB-lite"/>
    </source>
</evidence>
<dbReference type="AlphaFoldDB" id="A0A2V4N066"/>
<feature type="non-terminal residue" evidence="6">
    <location>
        <position position="1"/>
    </location>
</feature>
<reference evidence="6 7" key="1">
    <citation type="submission" date="2018-03" db="EMBL/GenBank/DDBJ databases">
        <title>Bioinformatic expansion and discovery of thiopeptide antibiotics.</title>
        <authorList>
            <person name="Schwalen C.J."/>
            <person name="Hudson G.A."/>
            <person name="Mitchell D.A."/>
        </authorList>
    </citation>
    <scope>NUCLEOTIDE SEQUENCE [LARGE SCALE GENOMIC DNA]</scope>
    <source>
        <strain evidence="6 7">ATCC 21389</strain>
    </source>
</reference>
<protein>
    <recommendedName>
        <fullName evidence="5">Bacterial transcriptional activator domain-containing protein</fullName>
    </recommendedName>
</protein>
<evidence type="ECO:0000256" key="1">
    <source>
        <dbReference type="ARBA" id="ARBA00023012"/>
    </source>
</evidence>
<feature type="compositionally biased region" description="Low complexity" evidence="4">
    <location>
        <begin position="471"/>
        <end position="495"/>
    </location>
</feature>
<organism evidence="6 7">
    <name type="scientific">Streptomyces tateyamensis</name>
    <dbReference type="NCBI Taxonomy" id="565073"/>
    <lineage>
        <taxon>Bacteria</taxon>
        <taxon>Bacillati</taxon>
        <taxon>Actinomycetota</taxon>
        <taxon>Actinomycetes</taxon>
        <taxon>Kitasatosporales</taxon>
        <taxon>Streptomycetaceae</taxon>
        <taxon>Streptomyces</taxon>
    </lineage>
</organism>
<evidence type="ECO:0000259" key="5">
    <source>
        <dbReference type="SMART" id="SM01043"/>
    </source>
</evidence>
<dbReference type="EMBL" id="PYBW01000175">
    <property type="protein sequence ID" value="PYC66459.1"/>
    <property type="molecule type" value="Genomic_DNA"/>
</dbReference>
<dbReference type="InterPro" id="IPR005158">
    <property type="entry name" value="BTAD"/>
</dbReference>
<keyword evidence="1" id="KW-0902">Two-component regulatory system</keyword>